<keyword evidence="4 5" id="KW-0539">Nucleus</keyword>
<keyword evidence="3 5" id="KW-0698">rRNA processing</keyword>
<feature type="compositionally biased region" description="Basic and acidic residues" evidence="6">
    <location>
        <begin position="17"/>
        <end position="45"/>
    </location>
</feature>
<evidence type="ECO:0000256" key="6">
    <source>
        <dbReference type="SAM" id="MobiDB-lite"/>
    </source>
</evidence>
<dbReference type="EMBL" id="GGFK01012131">
    <property type="protein sequence ID" value="MBW45452.1"/>
    <property type="molecule type" value="Transcribed_RNA"/>
</dbReference>
<sequence length="255" mass="30528">MSSWRKAAKSNQKVHRERAQPAAREHLGLLEKKKDYKARANDQHQKDATLKSLRRRALNKNPDEFYHHMINSRIEKGEHHELEKQEDEFTADQLKLMKTQDLKYVTMKRTMESNKIQRLQSQLHMTDVVNGMPNKHVFFVEDEEEAANFDLAKRLDTHPSLIDRRTNRPRMSDLAGRLDLHTVEPKDIERLNQQRDLSYRELKRRIEREKELAVVQKTLELKRALKEKRLTQPKRIRRGTATRAPVYKFCYERKR</sequence>
<dbReference type="PANTHER" id="PTHR12838">
    <property type="entry name" value="U3 SMALL NUCLEOLAR RNA-ASSOCIATED PROTEIN 11"/>
    <property type="match status" value="1"/>
</dbReference>
<evidence type="ECO:0000256" key="1">
    <source>
        <dbReference type="ARBA" id="ARBA00004604"/>
    </source>
</evidence>
<dbReference type="PIRSF" id="PIRSF015952">
    <property type="entry name" value="U3snoRNP11"/>
    <property type="match status" value="1"/>
</dbReference>
<reference evidence="7" key="1">
    <citation type="submission" date="2018-01" db="EMBL/GenBank/DDBJ databases">
        <title>An insight into the sialome of Amazonian anophelines.</title>
        <authorList>
            <person name="Ribeiro J.M."/>
            <person name="Scarpassa V."/>
            <person name="Calvo E."/>
        </authorList>
    </citation>
    <scope>NUCLEOTIDE SEQUENCE</scope>
    <source>
        <tissue evidence="7">Salivary glands</tissue>
    </source>
</reference>
<accession>A0A2M4AXL7</accession>
<dbReference type="GO" id="GO:0006364">
    <property type="term" value="P:rRNA processing"/>
    <property type="evidence" value="ECO:0007669"/>
    <property type="project" value="UniProtKB-UniRule"/>
</dbReference>
<organism evidence="7">
    <name type="scientific">Anopheles triannulatus</name>
    <dbReference type="NCBI Taxonomy" id="58253"/>
    <lineage>
        <taxon>Eukaryota</taxon>
        <taxon>Metazoa</taxon>
        <taxon>Ecdysozoa</taxon>
        <taxon>Arthropoda</taxon>
        <taxon>Hexapoda</taxon>
        <taxon>Insecta</taxon>
        <taxon>Pterygota</taxon>
        <taxon>Neoptera</taxon>
        <taxon>Endopterygota</taxon>
        <taxon>Diptera</taxon>
        <taxon>Nematocera</taxon>
        <taxon>Culicoidea</taxon>
        <taxon>Culicidae</taxon>
        <taxon>Anophelinae</taxon>
        <taxon>Anopheles</taxon>
    </lineage>
</organism>
<comment type="subunit">
    <text evidence="5">Component of the ribosomal small subunit (SSU) processome.</text>
</comment>
<evidence type="ECO:0000256" key="4">
    <source>
        <dbReference type="ARBA" id="ARBA00023242"/>
    </source>
</evidence>
<evidence type="ECO:0000256" key="2">
    <source>
        <dbReference type="ARBA" id="ARBA00008105"/>
    </source>
</evidence>
<dbReference type="Pfam" id="PF03998">
    <property type="entry name" value="Utp11"/>
    <property type="match status" value="1"/>
</dbReference>
<evidence type="ECO:0000256" key="3">
    <source>
        <dbReference type="ARBA" id="ARBA00022552"/>
    </source>
</evidence>
<dbReference type="GO" id="GO:0032040">
    <property type="term" value="C:small-subunit processome"/>
    <property type="evidence" value="ECO:0007669"/>
    <property type="project" value="UniProtKB-UniRule"/>
</dbReference>
<proteinExistence type="inferred from homology"/>
<name>A0A2M4AXL7_9DIPT</name>
<comment type="function">
    <text evidence="5">Involved in nucleolar processing of pre-18S ribosomal RNA.</text>
</comment>
<dbReference type="InterPro" id="IPR007144">
    <property type="entry name" value="SSU_processome_Utp11"/>
</dbReference>
<comment type="similarity">
    <text evidence="2 5">Belongs to the UTP11 family.</text>
</comment>
<dbReference type="AlphaFoldDB" id="A0A2M4AXL7"/>
<comment type="subcellular location">
    <subcellularLocation>
        <location evidence="1 5">Nucleus</location>
        <location evidence="1 5">Nucleolus</location>
    </subcellularLocation>
</comment>
<dbReference type="PANTHER" id="PTHR12838:SF0">
    <property type="entry name" value="U3 SMALL NUCLEOLAR RNA-ASSOCIATED PROTEIN 11-RELATED"/>
    <property type="match status" value="1"/>
</dbReference>
<evidence type="ECO:0000256" key="5">
    <source>
        <dbReference type="PIRNR" id="PIRNR015952"/>
    </source>
</evidence>
<feature type="region of interest" description="Disordered" evidence="6">
    <location>
        <begin position="1"/>
        <end position="45"/>
    </location>
</feature>
<feature type="compositionally biased region" description="Basic residues" evidence="6">
    <location>
        <begin position="1"/>
        <end position="16"/>
    </location>
</feature>
<protein>
    <recommendedName>
        <fullName evidence="5">U3 small nucleolar RNA-associated protein 11</fullName>
        <shortName evidence="5">U3 snoRNA-associated protein 11</shortName>
    </recommendedName>
</protein>
<evidence type="ECO:0000313" key="7">
    <source>
        <dbReference type="EMBL" id="MBW45452.1"/>
    </source>
</evidence>